<dbReference type="AlphaFoldDB" id="A0A5E4QF82"/>
<keyword evidence="3" id="KW-1185">Reference proteome</keyword>
<evidence type="ECO:0000256" key="1">
    <source>
        <dbReference type="SAM" id="SignalP"/>
    </source>
</evidence>
<dbReference type="EMBL" id="FZQP02002747">
    <property type="protein sequence ID" value="VVC96450.1"/>
    <property type="molecule type" value="Genomic_DNA"/>
</dbReference>
<accession>A0A5E4QF82</accession>
<reference evidence="2 3" key="1">
    <citation type="submission" date="2017-07" db="EMBL/GenBank/DDBJ databases">
        <authorList>
            <person name="Talla V."/>
            <person name="Backstrom N."/>
        </authorList>
    </citation>
    <scope>NUCLEOTIDE SEQUENCE [LARGE SCALE GENOMIC DNA]</scope>
</reference>
<sequence length="39" mass="4818">MYVRRHKRYLLQYLFCFLLLRLSVKRARGVPCTPSLKYQ</sequence>
<evidence type="ECO:0000313" key="3">
    <source>
        <dbReference type="Proteomes" id="UP000324832"/>
    </source>
</evidence>
<organism evidence="2 3">
    <name type="scientific">Leptidea sinapis</name>
    <dbReference type="NCBI Taxonomy" id="189913"/>
    <lineage>
        <taxon>Eukaryota</taxon>
        <taxon>Metazoa</taxon>
        <taxon>Ecdysozoa</taxon>
        <taxon>Arthropoda</taxon>
        <taxon>Hexapoda</taxon>
        <taxon>Insecta</taxon>
        <taxon>Pterygota</taxon>
        <taxon>Neoptera</taxon>
        <taxon>Endopterygota</taxon>
        <taxon>Lepidoptera</taxon>
        <taxon>Glossata</taxon>
        <taxon>Ditrysia</taxon>
        <taxon>Papilionoidea</taxon>
        <taxon>Pieridae</taxon>
        <taxon>Dismorphiinae</taxon>
        <taxon>Leptidea</taxon>
    </lineage>
</organism>
<feature type="signal peptide" evidence="1">
    <location>
        <begin position="1"/>
        <end position="29"/>
    </location>
</feature>
<feature type="chain" id="PRO_5022778816" evidence="1">
    <location>
        <begin position="30"/>
        <end position="39"/>
    </location>
</feature>
<keyword evidence="1" id="KW-0732">Signal</keyword>
<gene>
    <name evidence="2" type="ORF">LSINAPIS_LOCUS7955</name>
</gene>
<proteinExistence type="predicted"/>
<dbReference type="Proteomes" id="UP000324832">
    <property type="component" value="Unassembled WGS sequence"/>
</dbReference>
<protein>
    <submittedName>
        <fullName evidence="2">Uncharacterized protein</fullName>
    </submittedName>
</protein>
<evidence type="ECO:0000313" key="2">
    <source>
        <dbReference type="EMBL" id="VVC96450.1"/>
    </source>
</evidence>
<name>A0A5E4QF82_9NEOP</name>